<comment type="caution">
    <text evidence="1">The sequence shown here is derived from an EMBL/GenBank/DDBJ whole genome shotgun (WGS) entry which is preliminary data.</text>
</comment>
<name>A1HR55_9FIRM</name>
<evidence type="ECO:0000313" key="1">
    <source>
        <dbReference type="EMBL" id="EAX47575.1"/>
    </source>
</evidence>
<keyword evidence="2" id="KW-1185">Reference proteome</keyword>
<dbReference type="eggNOG" id="COG4675">
    <property type="taxonomic scope" value="Bacteria"/>
</dbReference>
<gene>
    <name evidence="1" type="ORF">TcarDRAFT_1310</name>
</gene>
<reference evidence="1 2" key="1">
    <citation type="submission" date="2007-01" db="EMBL/GenBank/DDBJ databases">
        <title>Annotation of the draft genome assembly of Thermosinus carboxydivorans Nor1.</title>
        <authorList>
            <consortium name="US DOE Joint Genome Institute (JGI-ORNL)"/>
            <person name="Larimer F."/>
            <person name="Land M."/>
            <person name="Hauser L."/>
        </authorList>
    </citation>
    <scope>NUCLEOTIDE SEQUENCE [LARGE SCALE GENOMIC DNA]</scope>
    <source>
        <strain evidence="1 2">Nor1</strain>
    </source>
</reference>
<proteinExistence type="predicted"/>
<evidence type="ECO:0000313" key="2">
    <source>
        <dbReference type="Proteomes" id="UP000005139"/>
    </source>
</evidence>
<reference evidence="1 2" key="2">
    <citation type="submission" date="2007-01" db="EMBL/GenBank/DDBJ databases">
        <title>Sequencing of the draft genome and assembly of Thermosinus carboxydivorans Nor1.</title>
        <authorList>
            <consortium name="US DOE Joint Genome Institute (JGI-PGF)"/>
            <person name="Copeland A."/>
            <person name="Lucas S."/>
            <person name="Lapidus A."/>
            <person name="Barry K."/>
            <person name="Glavina del Rio T."/>
            <person name="Dalin E."/>
            <person name="Tice H."/>
            <person name="Bruce D."/>
            <person name="Pitluck S."/>
            <person name="Richardson P."/>
        </authorList>
    </citation>
    <scope>NUCLEOTIDE SEQUENCE [LARGE SCALE GENOMIC DNA]</scope>
    <source>
        <strain evidence="1 2">Nor1</strain>
    </source>
</reference>
<protein>
    <submittedName>
        <fullName evidence="1">Phage Tail Collar domain protein</fullName>
    </submittedName>
</protein>
<sequence>MMAFSQIDATKPAGTDKKKFGDDVIREFKQQVIDNLKEITNYPASAKPALKTAVWTTATRPTGAELVDRVTGYNTDLSAYEYYDSASATWKTLYSNILPAWNVAGRPTGKPAGYTGYNVELNVIERWNGTAWIRIAGGRRGDIKMWSGSVSDIEVGWVLCDGKTRNHPEGGTFTPPDLRDRFIAGAGGSYAVGATGGEAFHTLTVAEMPNHSHTVTIATSGTSGVDPWVSFKRANLSDGLLPPPTSAFNIYSTGGNQPHENRPPYYALCFLYKL</sequence>
<dbReference type="CDD" id="cd22641">
    <property type="entry name" value="C24-like"/>
    <property type="match status" value="1"/>
</dbReference>
<organism evidence="1 2">
    <name type="scientific">Thermosinus carboxydivorans Nor1</name>
    <dbReference type="NCBI Taxonomy" id="401526"/>
    <lineage>
        <taxon>Bacteria</taxon>
        <taxon>Bacillati</taxon>
        <taxon>Bacillota</taxon>
        <taxon>Negativicutes</taxon>
        <taxon>Selenomonadales</taxon>
        <taxon>Sporomusaceae</taxon>
        <taxon>Thermosinus</taxon>
    </lineage>
</organism>
<dbReference type="EMBL" id="AAWL01000009">
    <property type="protein sequence ID" value="EAX47575.1"/>
    <property type="molecule type" value="Genomic_DNA"/>
</dbReference>
<dbReference type="SUPFAM" id="SSF88874">
    <property type="entry name" value="Receptor-binding domain of short tail fibre protein gp12"/>
    <property type="match status" value="1"/>
</dbReference>
<dbReference type="AlphaFoldDB" id="A1HR55"/>
<accession>A1HR55</accession>
<dbReference type="Proteomes" id="UP000005139">
    <property type="component" value="Unassembled WGS sequence"/>
</dbReference>